<feature type="compositionally biased region" description="Polar residues" evidence="12">
    <location>
        <begin position="720"/>
        <end position="729"/>
    </location>
</feature>
<evidence type="ECO:0000256" key="11">
    <source>
        <dbReference type="RuleBase" id="RU361198"/>
    </source>
</evidence>
<sequence length="852" mass="92658">MILTRGFVVAASLGLVAAENGLDGWLRYAPLPEDVVAPHLDSLPSGIVLLDAVEGQPVFTAGIELTKGFRGIFSKDLSKEVKPDCNSSSVVIIGTADAYADACGSAPAEAQGLKADGFWLRTDSGGPVQIIGQNARGALYGTFEYLSMLAQGNFSSVSYASNPAVPVRWANHWDNMNNRGGHGSIERGYGGDSIFFANDQVLSNLTRVSQYARLLSSIRINAIVPNNVNADANLLSDKNLDGMARIADAFRPYGVQVGMSLNFASPQSVGGLSTFDPLDASVIKWWGQKTDQVYKRIPDFAGYLVKANSEGQPGPITYHRTLADGANMFAKAVKPHGGIVMFRAFVYDQLDYNDKKADRANAAVEYFRPLDGKFDDNVVVQVKYGPIDFQVREPASPLFANLLKSNAAIELQVTQEYLGQQCHLVYLAPLWKEILDFDLRVNNEQYFVRDILEGKRPEKAQPLGGFAGVVNVGQDLNWLGSHLAMSNLYAYGRLAWNPTEGSEAMLQDWTRLTFGLDPDVLDVITTMSMESWPAYENYTGNLGVQTLTDILHTHYGPNPASQDGNGWGQWTRADKNGIGMDRSVASGTGNAGQYPPAVAAVYENVEKTPDNLILWFHHLPYTHKLKSGSTVIQHFYDAHYAGAAAAQSFPTLWETLKGKLDDERYEHVLYRLRYQAGHSLVWRDAICTFYNKLSGIRDDHGRVGNHTHRIEAETMRLSGYSRSNVSPPETASGGVAVTASGGGGGSGSSVSSSLDVPSGTYDIAVNYYDVNPGKAKWEILINDEKIGAWTGDIEDRLGKEPSDALDGHSAARVTFRNVTIEKGDTVKITGKANGNEAAPLDYISVLPLGVVD</sequence>
<feature type="domain" description="Glycosyl hydrolase family 67 C-terminal" evidence="14">
    <location>
        <begin position="480"/>
        <end position="702"/>
    </location>
</feature>
<dbReference type="PANTHER" id="PTHR39207">
    <property type="entry name" value="ALPHA-GLUCURONIDASE A"/>
    <property type="match status" value="1"/>
</dbReference>
<evidence type="ECO:0000256" key="1">
    <source>
        <dbReference type="ARBA" id="ARBA00008833"/>
    </source>
</evidence>
<dbReference type="SUPFAM" id="SSF55545">
    <property type="entry name" value="beta-N-acetylhexosaminidase-like domain"/>
    <property type="match status" value="1"/>
</dbReference>
<evidence type="ECO:0000313" key="17">
    <source>
        <dbReference type="Proteomes" id="UP001244011"/>
    </source>
</evidence>
<dbReference type="Gene3D" id="3.20.20.80">
    <property type="entry name" value="Glycosidases"/>
    <property type="match status" value="1"/>
</dbReference>
<dbReference type="InterPro" id="IPR005154">
    <property type="entry name" value="Glyco_hydro_67_aGlcAse_N"/>
</dbReference>
<keyword evidence="6 9" id="KW-0326">Glycosidase</keyword>
<dbReference type="InterPro" id="IPR011099">
    <property type="entry name" value="Glyco_hydro_67_C"/>
</dbReference>
<evidence type="ECO:0000256" key="4">
    <source>
        <dbReference type="ARBA" id="ARBA00022801"/>
    </source>
</evidence>
<evidence type="ECO:0000256" key="3">
    <source>
        <dbReference type="ARBA" id="ARBA00022651"/>
    </source>
</evidence>
<dbReference type="Pfam" id="PF07477">
    <property type="entry name" value="Glyco_hydro_67C"/>
    <property type="match status" value="1"/>
</dbReference>
<organism evidence="16 17">
    <name type="scientific">Phialemonium atrogriseum</name>
    <dbReference type="NCBI Taxonomy" id="1093897"/>
    <lineage>
        <taxon>Eukaryota</taxon>
        <taxon>Fungi</taxon>
        <taxon>Dikarya</taxon>
        <taxon>Ascomycota</taxon>
        <taxon>Pezizomycotina</taxon>
        <taxon>Sordariomycetes</taxon>
        <taxon>Sordariomycetidae</taxon>
        <taxon>Cephalothecales</taxon>
        <taxon>Cephalothecaceae</taxon>
        <taxon>Phialemonium</taxon>
    </lineage>
</organism>
<dbReference type="GO" id="GO:0005576">
    <property type="term" value="C:extracellular region"/>
    <property type="evidence" value="ECO:0007669"/>
    <property type="project" value="UniProtKB-SubCell"/>
</dbReference>
<dbReference type="Gene3D" id="3.90.1330.10">
    <property type="entry name" value="Alpha-glucuronidase, C-terminal domain"/>
    <property type="match status" value="1"/>
</dbReference>
<dbReference type="Pfam" id="PF03648">
    <property type="entry name" value="Glyco_hydro_67N"/>
    <property type="match status" value="1"/>
</dbReference>
<comment type="catalytic activity">
    <reaction evidence="8 9 11">
        <text>an alpha-D-glucuronoside + H2O = D-glucuronate + an alcohol</text>
        <dbReference type="Rhea" id="RHEA:20005"/>
        <dbReference type="ChEBI" id="CHEBI:15377"/>
        <dbReference type="ChEBI" id="CHEBI:30879"/>
        <dbReference type="ChEBI" id="CHEBI:58720"/>
        <dbReference type="ChEBI" id="CHEBI:58899"/>
        <dbReference type="EC" id="3.2.1.139"/>
    </reaction>
</comment>
<dbReference type="PANTHER" id="PTHR39207:SF1">
    <property type="entry name" value="ALPHA-GLUCURONIDASE A"/>
    <property type="match status" value="1"/>
</dbReference>
<dbReference type="Gene3D" id="2.60.120.260">
    <property type="entry name" value="Galactose-binding domain-like"/>
    <property type="match status" value="1"/>
</dbReference>
<evidence type="ECO:0000256" key="7">
    <source>
        <dbReference type="ARBA" id="ARBA00023326"/>
    </source>
</evidence>
<gene>
    <name evidence="11" type="primary">aguA</name>
    <name evidence="16" type="ORF">QBC33DRAFT_601953</name>
</gene>
<dbReference type="SUPFAM" id="SSF51445">
    <property type="entry name" value="(Trans)glycosidases"/>
    <property type="match status" value="1"/>
</dbReference>
<evidence type="ECO:0000256" key="2">
    <source>
        <dbReference type="ARBA" id="ARBA00012271"/>
    </source>
</evidence>
<keyword evidence="9 11" id="KW-0732">Signal</keyword>
<dbReference type="Pfam" id="PF07488">
    <property type="entry name" value="Glyco_hydro_67M"/>
    <property type="match status" value="1"/>
</dbReference>
<reference evidence="16" key="1">
    <citation type="submission" date="2023-06" db="EMBL/GenBank/DDBJ databases">
        <title>Genome-scale phylogeny and comparative genomics of the fungal order Sordariales.</title>
        <authorList>
            <consortium name="Lawrence Berkeley National Laboratory"/>
            <person name="Hensen N."/>
            <person name="Bonometti L."/>
            <person name="Westerberg I."/>
            <person name="Brannstrom I.O."/>
            <person name="Guillou S."/>
            <person name="Cros-Aarteil S."/>
            <person name="Calhoun S."/>
            <person name="Haridas S."/>
            <person name="Kuo A."/>
            <person name="Mondo S."/>
            <person name="Pangilinan J."/>
            <person name="Riley R."/>
            <person name="Labutti K."/>
            <person name="Andreopoulos B."/>
            <person name="Lipzen A."/>
            <person name="Chen C."/>
            <person name="Yanf M."/>
            <person name="Daum C."/>
            <person name="Ng V."/>
            <person name="Clum A."/>
            <person name="Steindorff A."/>
            <person name="Ohm R."/>
            <person name="Martin F."/>
            <person name="Silar P."/>
            <person name="Natvig D."/>
            <person name="Lalanne C."/>
            <person name="Gautier V."/>
            <person name="Ament-Velasquez S.L."/>
            <person name="Kruys A."/>
            <person name="Hutchinson M.I."/>
            <person name="Powell A.J."/>
            <person name="Barry K."/>
            <person name="Miller A.N."/>
            <person name="Grigoriev I.V."/>
            <person name="Debuchy R."/>
            <person name="Gladieux P."/>
            <person name="Thoren M.H."/>
            <person name="Johannesson H."/>
        </authorList>
    </citation>
    <scope>NUCLEOTIDE SEQUENCE</scope>
    <source>
        <strain evidence="16">8032-3</strain>
    </source>
</reference>
<dbReference type="InterPro" id="IPR011100">
    <property type="entry name" value="Glyco_hydro_67_cat"/>
</dbReference>
<feature type="chain" id="PRO_5042316423" description="Alpha-glucuronidase" evidence="9 11">
    <location>
        <begin position="19"/>
        <end position="852"/>
    </location>
</feature>
<dbReference type="GO" id="GO:0045493">
    <property type="term" value="P:xylan catabolic process"/>
    <property type="evidence" value="ECO:0007669"/>
    <property type="project" value="UniProtKB-KW"/>
</dbReference>
<keyword evidence="3 9" id="KW-0858">Xylan degradation</keyword>
<comment type="caution">
    <text evidence="16">The sequence shown here is derived from an EMBL/GenBank/DDBJ whole genome shotgun (WGS) entry which is preliminary data.</text>
</comment>
<evidence type="ECO:0000256" key="9">
    <source>
        <dbReference type="PIRNR" id="PIRNR029900"/>
    </source>
</evidence>
<keyword evidence="5 11" id="KW-0119">Carbohydrate metabolism</keyword>
<comment type="similarity">
    <text evidence="1 9 11">Belongs to the glycosyl hydrolase 67 family.</text>
</comment>
<dbReference type="GO" id="GO:0046559">
    <property type="term" value="F:alpha-glucuronidase activity"/>
    <property type="evidence" value="ECO:0007669"/>
    <property type="project" value="UniProtKB-EC"/>
</dbReference>
<dbReference type="InterPro" id="IPR029018">
    <property type="entry name" value="Hex-like_dom2"/>
</dbReference>
<comment type="subcellular location">
    <subcellularLocation>
        <location evidence="9 11">Secreted</location>
    </subcellularLocation>
</comment>
<evidence type="ECO:0000256" key="10">
    <source>
        <dbReference type="PIRSR" id="PIRSR029900-1"/>
    </source>
</evidence>
<evidence type="ECO:0000256" key="6">
    <source>
        <dbReference type="ARBA" id="ARBA00023295"/>
    </source>
</evidence>
<feature type="active site" description="Proton acceptor" evidence="10">
    <location>
        <position position="416"/>
    </location>
</feature>
<dbReference type="InterPro" id="IPR011395">
    <property type="entry name" value="Glyco_hydro_67_aGlcAse"/>
</dbReference>
<feature type="signal peptide" evidence="9 11">
    <location>
        <begin position="1"/>
        <end position="18"/>
    </location>
</feature>
<protein>
    <recommendedName>
        <fullName evidence="2 9">Alpha-glucuronidase</fullName>
        <ecNumber evidence="2 9">3.2.1.139</ecNumber>
    </recommendedName>
</protein>
<evidence type="ECO:0000259" key="15">
    <source>
        <dbReference type="Pfam" id="PF07488"/>
    </source>
</evidence>
<dbReference type="CDD" id="cd02795">
    <property type="entry name" value="CBM6-CBM35-CBM36_like"/>
    <property type="match status" value="1"/>
</dbReference>
<evidence type="ECO:0000313" key="16">
    <source>
        <dbReference type="EMBL" id="KAK1762170.1"/>
    </source>
</evidence>
<feature type="domain" description="Alpha glucuronidase N-terminal" evidence="13">
    <location>
        <begin position="24"/>
        <end position="145"/>
    </location>
</feature>
<dbReference type="Gene3D" id="3.30.379.10">
    <property type="entry name" value="Chitobiase/beta-hexosaminidase domain 2-like"/>
    <property type="match status" value="1"/>
</dbReference>
<name>A0AAJ0BPN6_9PEZI</name>
<feature type="active site" description="Proton donor" evidence="10">
    <location>
        <position position="310"/>
    </location>
</feature>
<dbReference type="Proteomes" id="UP001244011">
    <property type="component" value="Unassembled WGS sequence"/>
</dbReference>
<dbReference type="EMBL" id="MU839041">
    <property type="protein sequence ID" value="KAK1762170.1"/>
    <property type="molecule type" value="Genomic_DNA"/>
</dbReference>
<evidence type="ECO:0000256" key="12">
    <source>
        <dbReference type="SAM" id="MobiDB-lite"/>
    </source>
</evidence>
<dbReference type="EC" id="3.2.1.139" evidence="2 9"/>
<dbReference type="InterPro" id="IPR037054">
    <property type="entry name" value="A-glucoronidase_C_sf"/>
</dbReference>
<feature type="region of interest" description="Disordered" evidence="12">
    <location>
        <begin position="720"/>
        <end position="754"/>
    </location>
</feature>
<keyword evidence="9" id="KW-0964">Secreted</keyword>
<dbReference type="InterPro" id="IPR017853">
    <property type="entry name" value="GH"/>
</dbReference>
<keyword evidence="4 9" id="KW-0378">Hydrolase</keyword>
<comment type="function">
    <text evidence="11">Alpha-glucuronidase involved in the hydrolysis of xylan, a major structural heterogeneous polysaccharide found in plant biomass representing the second most abundant polysaccharide in the biosphere, after cellulose. Releases 4-O-methylglucuronic acid from xylan.</text>
</comment>
<feature type="domain" description="Glycosyl hydrolase family 67 catalytic" evidence="15">
    <location>
        <begin position="152"/>
        <end position="478"/>
    </location>
</feature>
<feature type="active site" description="Proton acceptor" evidence="10">
    <location>
        <position position="388"/>
    </location>
</feature>
<keyword evidence="17" id="KW-1185">Reference proteome</keyword>
<accession>A0AAJ0BPN6</accession>
<feature type="compositionally biased region" description="Low complexity" evidence="12">
    <location>
        <begin position="730"/>
        <end position="739"/>
    </location>
</feature>
<evidence type="ECO:0000259" key="13">
    <source>
        <dbReference type="Pfam" id="PF03648"/>
    </source>
</evidence>
<dbReference type="AlphaFoldDB" id="A0AAJ0BPN6"/>
<proteinExistence type="inferred from homology"/>
<evidence type="ECO:0000259" key="14">
    <source>
        <dbReference type="Pfam" id="PF07477"/>
    </source>
</evidence>
<evidence type="ECO:0000256" key="8">
    <source>
        <dbReference type="ARBA" id="ARBA00048838"/>
    </source>
</evidence>
<dbReference type="PIRSF" id="PIRSF029900">
    <property type="entry name" value="Alpha-glucuronds"/>
    <property type="match status" value="1"/>
</dbReference>
<evidence type="ECO:0000256" key="5">
    <source>
        <dbReference type="ARBA" id="ARBA00023277"/>
    </source>
</evidence>
<keyword evidence="7 11" id="KW-0624">Polysaccharide degradation</keyword>